<dbReference type="AlphaFoldDB" id="A0AAV5W3Q5"/>
<organism evidence="1 2">
    <name type="scientific">Pristionchus fissidentatus</name>
    <dbReference type="NCBI Taxonomy" id="1538716"/>
    <lineage>
        <taxon>Eukaryota</taxon>
        <taxon>Metazoa</taxon>
        <taxon>Ecdysozoa</taxon>
        <taxon>Nematoda</taxon>
        <taxon>Chromadorea</taxon>
        <taxon>Rhabditida</taxon>
        <taxon>Rhabditina</taxon>
        <taxon>Diplogasteromorpha</taxon>
        <taxon>Diplogasteroidea</taxon>
        <taxon>Neodiplogasteridae</taxon>
        <taxon>Pristionchus</taxon>
    </lineage>
</organism>
<evidence type="ECO:0000313" key="2">
    <source>
        <dbReference type="Proteomes" id="UP001432322"/>
    </source>
</evidence>
<dbReference type="Proteomes" id="UP001432322">
    <property type="component" value="Unassembled WGS sequence"/>
</dbReference>
<evidence type="ECO:0000313" key="1">
    <source>
        <dbReference type="EMBL" id="GMT26441.1"/>
    </source>
</evidence>
<accession>A0AAV5W3Q5</accession>
<feature type="non-terminal residue" evidence="1">
    <location>
        <position position="1"/>
    </location>
</feature>
<reference evidence="1" key="1">
    <citation type="submission" date="2023-10" db="EMBL/GenBank/DDBJ databases">
        <title>Genome assembly of Pristionchus species.</title>
        <authorList>
            <person name="Yoshida K."/>
            <person name="Sommer R.J."/>
        </authorList>
    </citation>
    <scope>NUCLEOTIDE SEQUENCE</scope>
    <source>
        <strain evidence="1">RS5133</strain>
    </source>
</reference>
<proteinExistence type="predicted"/>
<keyword evidence="2" id="KW-1185">Reference proteome</keyword>
<sequence>NSMFNEIAFNVTKATNPWLILGMVCNSSTRRLEWMDGSKITNTKKNFNVNFDCVSTTNLVDSEPHNDQWYSFSSSHSDYWTVLCVAEPNNCGEYDALADPADETKPCFKV</sequence>
<comment type="caution">
    <text evidence="1">The sequence shown here is derived from an EMBL/GenBank/DDBJ whole genome shotgun (WGS) entry which is preliminary data.</text>
</comment>
<name>A0AAV5W3Q5_9BILA</name>
<gene>
    <name evidence="1" type="ORF">PFISCL1PPCAC_17738</name>
</gene>
<evidence type="ECO:0008006" key="3">
    <source>
        <dbReference type="Google" id="ProtNLM"/>
    </source>
</evidence>
<feature type="non-terminal residue" evidence="1">
    <location>
        <position position="110"/>
    </location>
</feature>
<protein>
    <recommendedName>
        <fullName evidence="3">C-type lectin</fullName>
    </recommendedName>
</protein>
<dbReference type="EMBL" id="BTSY01000005">
    <property type="protein sequence ID" value="GMT26441.1"/>
    <property type="molecule type" value="Genomic_DNA"/>
</dbReference>